<keyword evidence="1" id="KW-0479">Metal-binding</keyword>
<gene>
    <name evidence="8" type="ORF">MCOR_39564</name>
</gene>
<dbReference type="Pfam" id="PF13894">
    <property type="entry name" value="zf-C2H2_4"/>
    <property type="match status" value="1"/>
</dbReference>
<keyword evidence="4" id="KW-0862">Zinc</keyword>
<dbReference type="GO" id="GO:0008270">
    <property type="term" value="F:zinc ion binding"/>
    <property type="evidence" value="ECO:0007669"/>
    <property type="project" value="UniProtKB-KW"/>
</dbReference>
<dbReference type="GO" id="GO:0000981">
    <property type="term" value="F:DNA-binding transcription factor activity, RNA polymerase II-specific"/>
    <property type="evidence" value="ECO:0007669"/>
    <property type="project" value="TreeGrafter"/>
</dbReference>
<feature type="compositionally biased region" description="Acidic residues" evidence="6">
    <location>
        <begin position="281"/>
        <end position="305"/>
    </location>
</feature>
<dbReference type="GO" id="GO:0005634">
    <property type="term" value="C:nucleus"/>
    <property type="evidence" value="ECO:0007669"/>
    <property type="project" value="TreeGrafter"/>
</dbReference>
<name>A0A6J8DDB4_MYTCO</name>
<evidence type="ECO:0000259" key="7">
    <source>
        <dbReference type="PROSITE" id="PS50157"/>
    </source>
</evidence>
<dbReference type="EMBL" id="CACVKT020007144">
    <property type="protein sequence ID" value="CAC5405929.1"/>
    <property type="molecule type" value="Genomic_DNA"/>
</dbReference>
<feature type="domain" description="C2H2-type" evidence="7">
    <location>
        <begin position="240"/>
        <end position="267"/>
    </location>
</feature>
<dbReference type="PROSITE" id="PS50157">
    <property type="entry name" value="ZINC_FINGER_C2H2_2"/>
    <property type="match status" value="6"/>
</dbReference>
<sequence length="623" mass="71948">MVWHNSQGVLKCRKCAQVFVLKGALERHEDYCIKRVMFRCDICNKVYKGQKDLADHMRKIHGQVKGFNYWKSVNLQHNQGHDYDDAVTLSEAQVPSKIEGINLDDKTTKHEGNVDNVGEFVKEMNSILLTQKNKKKLSQTKDVYRCTKCDFATEDKRKYNSHRGHHNYIIHKQRSAEPQSYTCDKCEKEYKTTLALKSHTKKVHTGTVIFECPQKGCFKNFTNQQKLKDHLLEYEESGLFKCAKCAKSFVTKHNLKEHEDSCTPKRIVPCDTAENSGEINAGDDEDGDDDRIDEDEDTDHDDNDDIEGIVKTLNKAINKKRVQRKVFQCKRCNFSAKDKKYYSKHLDHHIYLDRKQRTSVSVPQMYICSYCGLTFRSKSGLSRHELNYHSNHFFKCKVESCRSVYKDKQQLKEHMLKHKQSGFLKCTKCDKKFVYKSRLTRHEDSCIRNMTTYEQAQCHICRKQFLSKASLIVHMRQHKDGMLNCFCGKIFDSKTHLNKHKKCHNDIMLNSYCKKDISQDNEDISNLDEKEDSTSLSSSAKLYTSQSTKAKQKVSNNGNVECLVEPGNITDFHNLTSIQQEVSSNSDDNCGMTSENDDDIESDGSKESDMTSGSEEDPNIDSE</sequence>
<dbReference type="AlphaFoldDB" id="A0A6J8DDB4"/>
<dbReference type="SUPFAM" id="SSF57667">
    <property type="entry name" value="beta-beta-alpha zinc fingers"/>
    <property type="match status" value="5"/>
</dbReference>
<evidence type="ECO:0000256" key="3">
    <source>
        <dbReference type="ARBA" id="ARBA00022771"/>
    </source>
</evidence>
<dbReference type="GO" id="GO:0000977">
    <property type="term" value="F:RNA polymerase II transcription regulatory region sequence-specific DNA binding"/>
    <property type="evidence" value="ECO:0007669"/>
    <property type="project" value="TreeGrafter"/>
</dbReference>
<feature type="region of interest" description="Disordered" evidence="6">
    <location>
        <begin position="273"/>
        <end position="305"/>
    </location>
</feature>
<feature type="domain" description="C2H2-type" evidence="7">
    <location>
        <begin position="424"/>
        <end position="443"/>
    </location>
</feature>
<feature type="region of interest" description="Disordered" evidence="6">
    <location>
        <begin position="525"/>
        <end position="550"/>
    </location>
</feature>
<dbReference type="Proteomes" id="UP000507470">
    <property type="component" value="Unassembled WGS sequence"/>
</dbReference>
<evidence type="ECO:0000256" key="2">
    <source>
        <dbReference type="ARBA" id="ARBA00022737"/>
    </source>
</evidence>
<feature type="domain" description="C2H2-type" evidence="7">
    <location>
        <begin position="181"/>
        <end position="209"/>
    </location>
</feature>
<keyword evidence="2" id="KW-0677">Repeat</keyword>
<feature type="compositionally biased region" description="Polar residues" evidence="6">
    <location>
        <begin position="534"/>
        <end position="550"/>
    </location>
</feature>
<feature type="compositionally biased region" description="Polar residues" evidence="6">
    <location>
        <begin position="581"/>
        <end position="594"/>
    </location>
</feature>
<evidence type="ECO:0000313" key="9">
    <source>
        <dbReference type="Proteomes" id="UP000507470"/>
    </source>
</evidence>
<feature type="domain" description="C2H2-type" evidence="7">
    <location>
        <begin position="38"/>
        <end position="66"/>
    </location>
</feature>
<feature type="region of interest" description="Disordered" evidence="6">
    <location>
        <begin position="581"/>
        <end position="623"/>
    </location>
</feature>
<dbReference type="PANTHER" id="PTHR24409:SF295">
    <property type="entry name" value="AZ2-RELATED"/>
    <property type="match status" value="1"/>
</dbReference>
<protein>
    <submittedName>
        <fullName evidence="8">KRAB</fullName>
    </submittedName>
</protein>
<dbReference type="Gene3D" id="3.30.160.60">
    <property type="entry name" value="Classic Zinc Finger"/>
    <property type="match status" value="6"/>
</dbReference>
<proteinExistence type="predicted"/>
<dbReference type="Pfam" id="PF00096">
    <property type="entry name" value="zf-C2H2"/>
    <property type="match status" value="4"/>
</dbReference>
<organism evidence="8 9">
    <name type="scientific">Mytilus coruscus</name>
    <name type="common">Sea mussel</name>
    <dbReference type="NCBI Taxonomy" id="42192"/>
    <lineage>
        <taxon>Eukaryota</taxon>
        <taxon>Metazoa</taxon>
        <taxon>Spiralia</taxon>
        <taxon>Lophotrochozoa</taxon>
        <taxon>Mollusca</taxon>
        <taxon>Bivalvia</taxon>
        <taxon>Autobranchia</taxon>
        <taxon>Pteriomorphia</taxon>
        <taxon>Mytilida</taxon>
        <taxon>Mytiloidea</taxon>
        <taxon>Mytilidae</taxon>
        <taxon>Mytilinae</taxon>
        <taxon>Mytilus</taxon>
    </lineage>
</organism>
<evidence type="ECO:0000313" key="8">
    <source>
        <dbReference type="EMBL" id="CAC5405929.1"/>
    </source>
</evidence>
<reference evidence="8 9" key="1">
    <citation type="submission" date="2020-06" db="EMBL/GenBank/DDBJ databases">
        <authorList>
            <person name="Li R."/>
            <person name="Bekaert M."/>
        </authorList>
    </citation>
    <scope>NUCLEOTIDE SEQUENCE [LARGE SCALE GENOMIC DNA]</scope>
    <source>
        <strain evidence="9">wild</strain>
    </source>
</reference>
<evidence type="ECO:0000256" key="6">
    <source>
        <dbReference type="SAM" id="MobiDB-lite"/>
    </source>
</evidence>
<dbReference type="InterPro" id="IPR036236">
    <property type="entry name" value="Znf_C2H2_sf"/>
</dbReference>
<dbReference type="PROSITE" id="PS00028">
    <property type="entry name" value="ZINC_FINGER_C2H2_1"/>
    <property type="match status" value="4"/>
</dbReference>
<dbReference type="SMART" id="SM00355">
    <property type="entry name" value="ZnF_C2H2"/>
    <property type="match status" value="12"/>
</dbReference>
<keyword evidence="9" id="KW-1185">Reference proteome</keyword>
<dbReference type="PANTHER" id="PTHR24409">
    <property type="entry name" value="ZINC FINGER PROTEIN 142"/>
    <property type="match status" value="1"/>
</dbReference>
<keyword evidence="3 5" id="KW-0863">Zinc-finger</keyword>
<dbReference type="InterPro" id="IPR013087">
    <property type="entry name" value="Znf_C2H2_type"/>
</dbReference>
<evidence type="ECO:0000256" key="1">
    <source>
        <dbReference type="ARBA" id="ARBA00022723"/>
    </source>
</evidence>
<evidence type="ECO:0000256" key="5">
    <source>
        <dbReference type="PROSITE-ProRule" id="PRU00042"/>
    </source>
</evidence>
<feature type="domain" description="C2H2-type" evidence="7">
    <location>
        <begin position="366"/>
        <end position="391"/>
    </location>
</feature>
<feature type="domain" description="C2H2-type" evidence="7">
    <location>
        <begin position="456"/>
        <end position="478"/>
    </location>
</feature>
<evidence type="ECO:0000256" key="4">
    <source>
        <dbReference type="ARBA" id="ARBA00022833"/>
    </source>
</evidence>
<accession>A0A6J8DDB4</accession>
<feature type="compositionally biased region" description="Acidic residues" evidence="6">
    <location>
        <begin position="614"/>
        <end position="623"/>
    </location>
</feature>
<dbReference type="OrthoDB" id="6077919at2759"/>